<reference evidence="1" key="2">
    <citation type="journal article" date="2015" name="Data Brief">
        <title>Shoot transcriptome of the giant reed, Arundo donax.</title>
        <authorList>
            <person name="Barrero R.A."/>
            <person name="Guerrero F.D."/>
            <person name="Moolhuijzen P."/>
            <person name="Goolsby J.A."/>
            <person name="Tidwell J."/>
            <person name="Bellgard S.E."/>
            <person name="Bellgard M.I."/>
        </authorList>
    </citation>
    <scope>NUCLEOTIDE SEQUENCE</scope>
    <source>
        <tissue evidence="1">Shoot tissue taken approximately 20 cm above the soil surface</tissue>
    </source>
</reference>
<dbReference type="EMBL" id="GBRH01170579">
    <property type="protein sequence ID" value="JAE27317.1"/>
    <property type="molecule type" value="Transcribed_RNA"/>
</dbReference>
<name>A0A0A9GS98_ARUDO</name>
<reference evidence="1" key="1">
    <citation type="submission" date="2014-09" db="EMBL/GenBank/DDBJ databases">
        <authorList>
            <person name="Magalhaes I.L.F."/>
            <person name="Oliveira U."/>
            <person name="Santos F.R."/>
            <person name="Vidigal T.H.D.A."/>
            <person name="Brescovit A.D."/>
            <person name="Santos A.J."/>
        </authorList>
    </citation>
    <scope>NUCLEOTIDE SEQUENCE</scope>
    <source>
        <tissue evidence="1">Shoot tissue taken approximately 20 cm above the soil surface</tissue>
    </source>
</reference>
<organism evidence="1">
    <name type="scientific">Arundo donax</name>
    <name type="common">Giant reed</name>
    <name type="synonym">Donax arundinaceus</name>
    <dbReference type="NCBI Taxonomy" id="35708"/>
    <lineage>
        <taxon>Eukaryota</taxon>
        <taxon>Viridiplantae</taxon>
        <taxon>Streptophyta</taxon>
        <taxon>Embryophyta</taxon>
        <taxon>Tracheophyta</taxon>
        <taxon>Spermatophyta</taxon>
        <taxon>Magnoliopsida</taxon>
        <taxon>Liliopsida</taxon>
        <taxon>Poales</taxon>
        <taxon>Poaceae</taxon>
        <taxon>PACMAD clade</taxon>
        <taxon>Arundinoideae</taxon>
        <taxon>Arundineae</taxon>
        <taxon>Arundo</taxon>
    </lineage>
</organism>
<dbReference type="AlphaFoldDB" id="A0A0A9GS98"/>
<sequence>MTIVPEAINTEISRETVYFSQESKLYACKIR</sequence>
<protein>
    <submittedName>
        <fullName evidence="1">Uncharacterized protein</fullName>
    </submittedName>
</protein>
<accession>A0A0A9GS98</accession>
<proteinExistence type="predicted"/>
<evidence type="ECO:0000313" key="1">
    <source>
        <dbReference type="EMBL" id="JAE27317.1"/>
    </source>
</evidence>